<dbReference type="Proteomes" id="UP001501337">
    <property type="component" value="Unassembled WGS sequence"/>
</dbReference>
<keyword evidence="2" id="KW-0720">Serine protease</keyword>
<dbReference type="PROSITE" id="PS51786">
    <property type="entry name" value="LON_PROTEOLYTIC"/>
    <property type="match status" value="1"/>
</dbReference>
<feature type="coiled-coil region" evidence="3">
    <location>
        <begin position="209"/>
        <end position="240"/>
    </location>
</feature>
<dbReference type="EC" id="3.4.21.53" evidence="2"/>
<evidence type="ECO:0000256" key="2">
    <source>
        <dbReference type="PROSITE-ProRule" id="PRU01122"/>
    </source>
</evidence>
<dbReference type="Pfam" id="PF20436">
    <property type="entry name" value="LonB_AAA-LID"/>
    <property type="match status" value="1"/>
</dbReference>
<dbReference type="Gene3D" id="3.40.50.300">
    <property type="entry name" value="P-loop containing nucleotide triphosphate hydrolases"/>
    <property type="match status" value="2"/>
</dbReference>
<keyword evidence="5" id="KW-0547">Nucleotide-binding</keyword>
<dbReference type="InterPro" id="IPR014721">
    <property type="entry name" value="Ribsml_uS5_D2-typ_fold_subgr"/>
</dbReference>
<evidence type="ECO:0000313" key="6">
    <source>
        <dbReference type="Proteomes" id="UP001501337"/>
    </source>
</evidence>
<feature type="active site" evidence="2">
    <location>
        <position position="696"/>
    </location>
</feature>
<proteinExistence type="inferred from homology"/>
<feature type="domain" description="Lon proteolytic" evidence="4">
    <location>
        <begin position="563"/>
        <end position="758"/>
    </location>
</feature>
<comment type="similarity">
    <text evidence="2">Belongs to the peptidase S16 family.</text>
</comment>
<evidence type="ECO:0000256" key="3">
    <source>
        <dbReference type="SAM" id="Coils"/>
    </source>
</evidence>
<keyword evidence="3" id="KW-0175">Coiled coil</keyword>
<organism evidence="5 6">
    <name type="scientific">Allohahella marinimesophila</name>
    <dbReference type="NCBI Taxonomy" id="1054972"/>
    <lineage>
        <taxon>Bacteria</taxon>
        <taxon>Pseudomonadati</taxon>
        <taxon>Pseudomonadota</taxon>
        <taxon>Gammaproteobacteria</taxon>
        <taxon>Oceanospirillales</taxon>
        <taxon>Hahellaceae</taxon>
        <taxon>Allohahella</taxon>
    </lineage>
</organism>
<sequence>MHTKSLDHSDLYRPCDPKSLRFKTTASLASLNGILGQDRAKDALSFAIAMAESGYNIFAVGSSGLGKRTMIERYLAEHSAGSGKLSDWCYVNSFEDPRVPRVLRLPVGMGQKLKNDVEQLLNRLYKNIPQAFENESYFERSEKLKNELAQRQEKALSTIGRSARRQGVSLTIATPGGYRLVAADGDEPMSADVFSALSEEAQLAIEAKIVKLEKRLRKTLRQLASREQDYAERQQQLNEEVALNVSQHLIDSVKETYREQKDVVDHLDAIQKDILKNIDLFLDDSEEANALAAATMDNKLPRRYQINAFVHHDKNESVPILVEDNPNYHNLFGAVENITFKGTVFTDFTLIRPGSVHRANGGYLLIDAVKLLEQPFVWEALKRLMRSGKIGIHALEKEISISGTISLEPESIPADLKIILFGDRDTYLLLQRYDPDFIELFKVVADFETEIDRTEETQLQYARFIAGLIKEKGLLNCDRPAVMKIIEQSARDAAHQHKLSLHAADVANLLREANYCAQRASHKVIGLEDVKQALINAKYRAGRIRDQVFEGIRDGATMLSTRGATVGQVNALSVLTTGDQEFGVTSRLTATTYFGDGSIVDIERDVKLAGAIHSKGMMILKAYLSTLFAQDGPIPLSTSLTFEQSYHEVDGDSASMAEFCALISAMSGMPVRQDLAITGSMNQFGDAQPIGGVNEKIEGFFDTCRLQGLTGSQGVIIPRQNARNLMLADEVLAACKEGKFHVYAVDRVEHVLELLLSDTSVPGYEEVYERVRNRIAKMREIEKTHAEPASASAI</sequence>
<dbReference type="Pfam" id="PF20437">
    <property type="entry name" value="LonC_helical"/>
    <property type="match status" value="1"/>
</dbReference>
<evidence type="ECO:0000259" key="4">
    <source>
        <dbReference type="PROSITE" id="PS51786"/>
    </source>
</evidence>
<comment type="caution">
    <text evidence="5">The sequence shown here is derived from an EMBL/GenBank/DDBJ whole genome shotgun (WGS) entry which is preliminary data.</text>
</comment>
<dbReference type="PANTHER" id="PTHR10046">
    <property type="entry name" value="ATP DEPENDENT LON PROTEASE FAMILY MEMBER"/>
    <property type="match status" value="1"/>
</dbReference>
<dbReference type="EMBL" id="BAABBO010000012">
    <property type="protein sequence ID" value="GAA3969267.1"/>
    <property type="molecule type" value="Genomic_DNA"/>
</dbReference>
<dbReference type="SUPFAM" id="SSF54211">
    <property type="entry name" value="Ribosomal protein S5 domain 2-like"/>
    <property type="match status" value="1"/>
</dbReference>
<dbReference type="InterPro" id="IPR027065">
    <property type="entry name" value="Lon_Prtase"/>
</dbReference>
<dbReference type="GO" id="GO:0005524">
    <property type="term" value="F:ATP binding"/>
    <property type="evidence" value="ECO:0007669"/>
    <property type="project" value="UniProtKB-KW"/>
</dbReference>
<dbReference type="Gene3D" id="1.10.8.60">
    <property type="match status" value="1"/>
</dbReference>
<reference evidence="6" key="1">
    <citation type="journal article" date="2019" name="Int. J. Syst. Evol. Microbiol.">
        <title>The Global Catalogue of Microorganisms (GCM) 10K type strain sequencing project: providing services to taxonomists for standard genome sequencing and annotation.</title>
        <authorList>
            <consortium name="The Broad Institute Genomics Platform"/>
            <consortium name="The Broad Institute Genome Sequencing Center for Infectious Disease"/>
            <person name="Wu L."/>
            <person name="Ma J."/>
        </authorList>
    </citation>
    <scope>NUCLEOTIDE SEQUENCE [LARGE SCALE GENOMIC DNA]</scope>
    <source>
        <strain evidence="6">JCM 17555</strain>
    </source>
</reference>
<dbReference type="InterPro" id="IPR046843">
    <property type="entry name" value="LonB_AAA-LID"/>
</dbReference>
<protein>
    <recommendedName>
        <fullName evidence="2">endopeptidase La</fullName>
        <ecNumber evidence="2">3.4.21.53</ecNumber>
    </recommendedName>
</protein>
<dbReference type="InterPro" id="IPR041699">
    <property type="entry name" value="AAA_32"/>
</dbReference>
<keyword evidence="2" id="KW-0378">Hydrolase</keyword>
<dbReference type="SUPFAM" id="SSF52540">
    <property type="entry name" value="P-loop containing nucleoside triphosphate hydrolases"/>
    <property type="match status" value="1"/>
</dbReference>
<accession>A0ABP7PSB3</accession>
<comment type="catalytic activity">
    <reaction evidence="2">
        <text>Hydrolysis of proteins in presence of ATP.</text>
        <dbReference type="EC" id="3.4.21.53"/>
    </reaction>
</comment>
<evidence type="ECO:0000256" key="1">
    <source>
        <dbReference type="ARBA" id="ARBA00022670"/>
    </source>
</evidence>
<evidence type="ECO:0000313" key="5">
    <source>
        <dbReference type="EMBL" id="GAA3969267.1"/>
    </source>
</evidence>
<feature type="active site" evidence="2">
    <location>
        <position position="653"/>
    </location>
</feature>
<keyword evidence="5" id="KW-0067">ATP-binding</keyword>
<dbReference type="PRINTS" id="PR00830">
    <property type="entry name" value="ENDOLAPTASE"/>
</dbReference>
<dbReference type="RefSeq" id="WP_344807574.1">
    <property type="nucleotide sequence ID" value="NZ_BAABBO010000012.1"/>
</dbReference>
<keyword evidence="6" id="KW-1185">Reference proteome</keyword>
<dbReference type="Gene3D" id="3.30.230.10">
    <property type="match status" value="1"/>
</dbReference>
<dbReference type="InterPro" id="IPR027417">
    <property type="entry name" value="P-loop_NTPase"/>
</dbReference>
<dbReference type="InterPro" id="IPR046844">
    <property type="entry name" value="Lon-like_helical"/>
</dbReference>
<dbReference type="Pfam" id="PF05362">
    <property type="entry name" value="Lon_C"/>
    <property type="match status" value="1"/>
</dbReference>
<gene>
    <name evidence="5" type="ORF">GCM10022278_28790</name>
</gene>
<dbReference type="InterPro" id="IPR008269">
    <property type="entry name" value="Lon_proteolytic"/>
</dbReference>
<dbReference type="Pfam" id="PF13654">
    <property type="entry name" value="AAA_32"/>
    <property type="match status" value="1"/>
</dbReference>
<keyword evidence="1 2" id="KW-0645">Protease</keyword>
<dbReference type="InterPro" id="IPR020568">
    <property type="entry name" value="Ribosomal_Su5_D2-typ_SF"/>
</dbReference>
<name>A0ABP7PSB3_9GAMM</name>